<feature type="region of interest" description="Disordered" evidence="1">
    <location>
        <begin position="866"/>
        <end position="889"/>
    </location>
</feature>
<keyword evidence="4" id="KW-1185">Reference proteome</keyword>
<evidence type="ECO:0000313" key="3">
    <source>
        <dbReference type="EMBL" id="KAK4447202.1"/>
    </source>
</evidence>
<reference evidence="3" key="2">
    <citation type="submission" date="2023-05" db="EMBL/GenBank/DDBJ databases">
        <authorList>
            <consortium name="Lawrence Berkeley National Laboratory"/>
            <person name="Steindorff A."/>
            <person name="Hensen N."/>
            <person name="Bonometti L."/>
            <person name="Westerberg I."/>
            <person name="Brannstrom I.O."/>
            <person name="Guillou S."/>
            <person name="Cros-Aarteil S."/>
            <person name="Calhoun S."/>
            <person name="Haridas S."/>
            <person name="Kuo A."/>
            <person name="Mondo S."/>
            <person name="Pangilinan J."/>
            <person name="Riley R."/>
            <person name="Labutti K."/>
            <person name="Andreopoulos B."/>
            <person name="Lipzen A."/>
            <person name="Chen C."/>
            <person name="Yanf M."/>
            <person name="Daum C."/>
            <person name="Ng V."/>
            <person name="Clum A."/>
            <person name="Ohm R."/>
            <person name="Martin F."/>
            <person name="Silar P."/>
            <person name="Natvig D."/>
            <person name="Lalanne C."/>
            <person name="Gautier V."/>
            <person name="Ament-Velasquez S.L."/>
            <person name="Kruys A."/>
            <person name="Hutchinson M.I."/>
            <person name="Powell A.J."/>
            <person name="Barry K."/>
            <person name="Miller A.N."/>
            <person name="Grigoriev I.V."/>
            <person name="Debuchy R."/>
            <person name="Gladieux P."/>
            <person name="Thoren M.H."/>
            <person name="Johannesson H."/>
        </authorList>
    </citation>
    <scope>NUCLEOTIDE SEQUENCE</scope>
    <source>
        <strain evidence="3">PSN243</strain>
    </source>
</reference>
<dbReference type="SMART" id="SM00355">
    <property type="entry name" value="ZnF_C2H2"/>
    <property type="match status" value="4"/>
</dbReference>
<dbReference type="EMBL" id="MU865951">
    <property type="protein sequence ID" value="KAK4447202.1"/>
    <property type="molecule type" value="Genomic_DNA"/>
</dbReference>
<feature type="region of interest" description="Disordered" evidence="1">
    <location>
        <begin position="444"/>
        <end position="490"/>
    </location>
</feature>
<dbReference type="PANTHER" id="PTHR35391">
    <property type="entry name" value="C2H2-TYPE DOMAIN-CONTAINING PROTEIN-RELATED"/>
    <property type="match status" value="1"/>
</dbReference>
<name>A0AAV9GIM1_9PEZI</name>
<feature type="compositionally biased region" description="Acidic residues" evidence="1">
    <location>
        <begin position="448"/>
        <end position="460"/>
    </location>
</feature>
<evidence type="ECO:0000259" key="2">
    <source>
        <dbReference type="SMART" id="SM00355"/>
    </source>
</evidence>
<reference evidence="3" key="1">
    <citation type="journal article" date="2023" name="Mol. Phylogenet. Evol.">
        <title>Genome-scale phylogeny and comparative genomics of the fungal order Sordariales.</title>
        <authorList>
            <person name="Hensen N."/>
            <person name="Bonometti L."/>
            <person name="Westerberg I."/>
            <person name="Brannstrom I.O."/>
            <person name="Guillou S."/>
            <person name="Cros-Aarteil S."/>
            <person name="Calhoun S."/>
            <person name="Haridas S."/>
            <person name="Kuo A."/>
            <person name="Mondo S."/>
            <person name="Pangilinan J."/>
            <person name="Riley R."/>
            <person name="LaButti K."/>
            <person name="Andreopoulos B."/>
            <person name="Lipzen A."/>
            <person name="Chen C."/>
            <person name="Yan M."/>
            <person name="Daum C."/>
            <person name="Ng V."/>
            <person name="Clum A."/>
            <person name="Steindorff A."/>
            <person name="Ohm R.A."/>
            <person name="Martin F."/>
            <person name="Silar P."/>
            <person name="Natvig D.O."/>
            <person name="Lalanne C."/>
            <person name="Gautier V."/>
            <person name="Ament-Velasquez S.L."/>
            <person name="Kruys A."/>
            <person name="Hutchinson M.I."/>
            <person name="Powell A.J."/>
            <person name="Barry K."/>
            <person name="Miller A.N."/>
            <person name="Grigoriev I.V."/>
            <person name="Debuchy R."/>
            <person name="Gladieux P."/>
            <person name="Hiltunen Thoren M."/>
            <person name="Johannesson H."/>
        </authorList>
    </citation>
    <scope>NUCLEOTIDE SEQUENCE</scope>
    <source>
        <strain evidence="3">PSN243</strain>
    </source>
</reference>
<feature type="region of interest" description="Disordered" evidence="1">
    <location>
        <begin position="619"/>
        <end position="660"/>
    </location>
</feature>
<feature type="domain" description="C2H2-type" evidence="2">
    <location>
        <begin position="323"/>
        <end position="351"/>
    </location>
</feature>
<feature type="domain" description="C2H2-type" evidence="2">
    <location>
        <begin position="355"/>
        <end position="380"/>
    </location>
</feature>
<feature type="region of interest" description="Disordered" evidence="1">
    <location>
        <begin position="785"/>
        <end position="844"/>
    </location>
</feature>
<feature type="compositionally biased region" description="Polar residues" evidence="1">
    <location>
        <begin position="223"/>
        <end position="236"/>
    </location>
</feature>
<feature type="region of interest" description="Disordered" evidence="1">
    <location>
        <begin position="555"/>
        <end position="587"/>
    </location>
</feature>
<accession>A0AAV9GIM1</accession>
<feature type="compositionally biased region" description="Polar residues" evidence="1">
    <location>
        <begin position="636"/>
        <end position="660"/>
    </location>
</feature>
<dbReference type="InterPro" id="IPR058925">
    <property type="entry name" value="zf-C2H2_AcuF"/>
</dbReference>
<dbReference type="AlphaFoldDB" id="A0AAV9GIM1"/>
<organism evidence="3 4">
    <name type="scientific">Podospora aff. communis PSN243</name>
    <dbReference type="NCBI Taxonomy" id="3040156"/>
    <lineage>
        <taxon>Eukaryota</taxon>
        <taxon>Fungi</taxon>
        <taxon>Dikarya</taxon>
        <taxon>Ascomycota</taxon>
        <taxon>Pezizomycotina</taxon>
        <taxon>Sordariomycetes</taxon>
        <taxon>Sordariomycetidae</taxon>
        <taxon>Sordariales</taxon>
        <taxon>Podosporaceae</taxon>
        <taxon>Podospora</taxon>
    </lineage>
</organism>
<sequence length="889" mass="98867">MSDRDASADSIASRVARALSSFRELAGPASALDFSEPWIHRRLQDENTKFRVWSGSIGAHKTGTGSFDYRLRDSSHIRKQVKDLVDELCTLLTRIIAIATGDEIPWDRLDDEESIEDDADWDGPKTEMGQIVTEGVADAVDCLLRLTLVIRTPAPHDRFDKLRSADAAVFEPFDIAHIESKWPTVEPWLAERLGKALSRRREYFRYRESHHAKLSRGLDENDTASSHGETRASSIPNHLKDKDAGPLGEQADLPAVLEDDRSDTGASQTSYATSFSGEDGLKMPKLPEEAQDRPFQCKFCYMIIVAEDRIAWRKHIYSDLQPYICLEKDCITPGQQFSRRHHWMEHTRTQHWVTYTCLLGCESTSFNLPSEYRTHIAKEHSGSITEAEMDMTVKLSAQPRVLANSSTLRCPLCDDEDVVLRSEKQYQRHVGRHQEQLSLFALPQTFPDSDESSDSEGESESDGHHLPPEPEEHFPPREIRDIGSEVPPAGAAISDEQVRIMKASLDEMDIHIGLVSQPNALAEDPISSTPDEPEYFGTSSPIHRIDEQATFWSPFQHRSTSPSSATRAHSLTASSTSHVAEQQEQVPSFDLKAVGDSEYFGTSSPTHRIDPGQSFWSPFEHRSTSPSAATKVHSPTAISTSPSHVTEQQEQVSPLDQKTQDVASDEVCDICGYRPKGDPQWFKGSMAKHKKLQHSGEPPKIYKCPYPGCTSQYRNRPDNLRQHQIEKNHWVDKDSKATPKTSTKTTPTMSIEAMLDEERREVLAILEGRRGRPVLSPPAQDKLEAAGILPRSPPAPLGTHKPSLSESGPSVTPYRIRSMLDVDDSGPYPGPAGQGQTRTQSRAKALGILSEISGADPDLDVASAMVEDQKQELKSSQGAASEHGRETGN</sequence>
<gene>
    <name evidence="3" type="ORF">QBC34DRAFT_410087</name>
</gene>
<feature type="domain" description="C2H2-type" evidence="2">
    <location>
        <begin position="408"/>
        <end position="433"/>
    </location>
</feature>
<feature type="compositionally biased region" description="Basic and acidic residues" evidence="1">
    <location>
        <begin position="461"/>
        <end position="483"/>
    </location>
</feature>
<feature type="region of interest" description="Disordered" evidence="1">
    <location>
        <begin position="215"/>
        <end position="287"/>
    </location>
</feature>
<feature type="compositionally biased region" description="Polar residues" evidence="1">
    <location>
        <begin position="555"/>
        <end position="586"/>
    </location>
</feature>
<comment type="caution">
    <text evidence="3">The sequence shown here is derived from an EMBL/GenBank/DDBJ whole genome shotgun (WGS) entry which is preliminary data.</text>
</comment>
<dbReference type="InterPro" id="IPR013087">
    <property type="entry name" value="Znf_C2H2_type"/>
</dbReference>
<proteinExistence type="predicted"/>
<evidence type="ECO:0000256" key="1">
    <source>
        <dbReference type="SAM" id="MobiDB-lite"/>
    </source>
</evidence>
<feature type="non-terminal residue" evidence="3">
    <location>
        <position position="1"/>
    </location>
</feature>
<dbReference type="Proteomes" id="UP001321760">
    <property type="component" value="Unassembled WGS sequence"/>
</dbReference>
<evidence type="ECO:0000313" key="4">
    <source>
        <dbReference type="Proteomes" id="UP001321760"/>
    </source>
</evidence>
<dbReference type="Pfam" id="PF26082">
    <property type="entry name" value="zf-C2H2_AcuF"/>
    <property type="match status" value="1"/>
</dbReference>
<dbReference type="PANTHER" id="PTHR35391:SF7">
    <property type="entry name" value="C2H2-TYPE DOMAIN-CONTAINING PROTEIN"/>
    <property type="match status" value="1"/>
</dbReference>
<feature type="compositionally biased region" description="Polar residues" evidence="1">
    <location>
        <begin position="264"/>
        <end position="276"/>
    </location>
</feature>
<feature type="domain" description="C2H2-type" evidence="2">
    <location>
        <begin position="702"/>
        <end position="729"/>
    </location>
</feature>
<protein>
    <recommendedName>
        <fullName evidence="2">C2H2-type domain-containing protein</fullName>
    </recommendedName>
</protein>